<dbReference type="Pfam" id="PF17773">
    <property type="entry name" value="UPF0176_N"/>
    <property type="match status" value="1"/>
</dbReference>
<keyword evidence="3" id="KW-1185">Reference proteome</keyword>
<reference evidence="3" key="1">
    <citation type="journal article" date="2013" name="Science">
        <title>The Amborella genome and the evolution of flowering plants.</title>
        <authorList>
            <consortium name="Amborella Genome Project"/>
        </authorList>
    </citation>
    <scope>NUCLEOTIDE SEQUENCE [LARGE SCALE GENOMIC DNA]</scope>
</reference>
<dbReference type="PROSITE" id="PS51257">
    <property type="entry name" value="PROKAR_LIPOPROTEIN"/>
    <property type="match status" value="1"/>
</dbReference>
<dbReference type="PANTHER" id="PTHR43268">
    <property type="entry name" value="THIOSULFATE SULFURTRANSFERASE/RHODANESE-LIKE DOMAIN-CONTAINING PROTEIN 2"/>
    <property type="match status" value="1"/>
</dbReference>
<dbReference type="HOGENOM" id="CLU_038878_1_2_1"/>
<dbReference type="InterPro" id="IPR022111">
    <property type="entry name" value="Rhodanese_C"/>
</dbReference>
<evidence type="ECO:0000313" key="3">
    <source>
        <dbReference type="Proteomes" id="UP000017836"/>
    </source>
</evidence>
<dbReference type="SUPFAM" id="SSF52821">
    <property type="entry name" value="Rhodanese/Cell cycle control phosphatase"/>
    <property type="match status" value="1"/>
</dbReference>
<dbReference type="SMART" id="SM00450">
    <property type="entry name" value="RHOD"/>
    <property type="match status" value="1"/>
</dbReference>
<dbReference type="EMBL" id="KI392980">
    <property type="protein sequence ID" value="ERN09510.1"/>
    <property type="molecule type" value="Genomic_DNA"/>
</dbReference>
<dbReference type="InterPro" id="IPR020936">
    <property type="entry name" value="TrhO"/>
</dbReference>
<sequence>MRGDTFSTIFVLNPPPLMAIFSCRATLFKTSPIFNHKTCPNLSIFRGLAANAQQQKNKWIPTLGFSRTRIPALNFQNRIQRSSVTKNEASALRSEKAEGFIVVNFYRFVCIENPEEEVTRHRLFLQGRDIQGRIYLNEQGINAQYSGPSEDALAYVEWLKDDSRFSDILVQTSPAMNGHAFPQLKLRYKPSLVQMEGGISHLPLVNPAMRAIPLSPSEWRNRLDSLKNVEGSSSREDTGSDQKSVLLLDVRNGYEWDIGHFHGTQRPDVNCFRSTLFGLTDMEVSPSDPLAGIDREATDILMYCTGGIRCDVYSTMLRQRGFQNLYTLKGGVSHYLEKEGPAEWVGNLFVFDSRLSLPPSAYKPEAISNGYNGIPHLNPTNEGNNTFLRCRICGSFLSEYRHRNCANLDCNLLFLSCSDCVRELKGCCSMNCTSAPRLRPVLPGHRRYEKWHVYRDAQCPHSAKV</sequence>
<dbReference type="InterPro" id="IPR040503">
    <property type="entry name" value="TRHO_N"/>
</dbReference>
<organism evidence="2 3">
    <name type="scientific">Amborella trichopoda</name>
    <dbReference type="NCBI Taxonomy" id="13333"/>
    <lineage>
        <taxon>Eukaryota</taxon>
        <taxon>Viridiplantae</taxon>
        <taxon>Streptophyta</taxon>
        <taxon>Embryophyta</taxon>
        <taxon>Tracheophyta</taxon>
        <taxon>Spermatophyta</taxon>
        <taxon>Magnoliopsida</taxon>
        <taxon>Amborellales</taxon>
        <taxon>Amborellaceae</taxon>
        <taxon>Amborella</taxon>
    </lineage>
</organism>
<dbReference type="AlphaFoldDB" id="W1PQL5"/>
<dbReference type="PANTHER" id="PTHR43268:SF3">
    <property type="entry name" value="RHODANESE-LIKE DOMAIN-CONTAINING PROTEIN 7-RELATED"/>
    <property type="match status" value="1"/>
</dbReference>
<dbReference type="CDD" id="cd01518">
    <property type="entry name" value="RHOD_YceA"/>
    <property type="match status" value="1"/>
</dbReference>
<dbReference type="Gramene" id="ERN09510">
    <property type="protein sequence ID" value="ERN09510"/>
    <property type="gene ID" value="AMTR_s00029p00123460"/>
</dbReference>
<dbReference type="OMA" id="ECKEKLW"/>
<proteinExistence type="predicted"/>
<protein>
    <recommendedName>
        <fullName evidence="1">Rhodanese domain-containing protein</fullName>
    </recommendedName>
</protein>
<evidence type="ECO:0000313" key="2">
    <source>
        <dbReference type="EMBL" id="ERN09510.1"/>
    </source>
</evidence>
<dbReference type="Pfam" id="PF12368">
    <property type="entry name" value="Rhodanese_C"/>
    <property type="match status" value="1"/>
</dbReference>
<dbReference type="InterPro" id="IPR001763">
    <property type="entry name" value="Rhodanese-like_dom"/>
</dbReference>
<dbReference type="Pfam" id="PF00581">
    <property type="entry name" value="Rhodanese"/>
    <property type="match status" value="1"/>
</dbReference>
<evidence type="ECO:0000259" key="1">
    <source>
        <dbReference type="PROSITE" id="PS50206"/>
    </source>
</evidence>
<accession>W1PQL5</accession>
<dbReference type="eggNOG" id="ENOG502QPZW">
    <property type="taxonomic scope" value="Eukaryota"/>
</dbReference>
<dbReference type="Proteomes" id="UP000017836">
    <property type="component" value="Unassembled WGS sequence"/>
</dbReference>
<dbReference type="STRING" id="13333.W1PQL5"/>
<gene>
    <name evidence="2" type="ORF">AMTR_s00029p00123460</name>
</gene>
<dbReference type="InterPro" id="IPR036873">
    <property type="entry name" value="Rhodanese-like_dom_sf"/>
</dbReference>
<feature type="domain" description="Rhodanese" evidence="1">
    <location>
        <begin position="241"/>
        <end position="344"/>
    </location>
</feature>
<dbReference type="Gene3D" id="3.40.250.10">
    <property type="entry name" value="Rhodanese-like domain"/>
    <property type="match status" value="1"/>
</dbReference>
<name>W1PQL5_AMBTC</name>
<dbReference type="PROSITE" id="PS50206">
    <property type="entry name" value="RHODANESE_3"/>
    <property type="match status" value="1"/>
</dbReference>
<dbReference type="Gene3D" id="3.30.70.100">
    <property type="match status" value="1"/>
</dbReference>